<organism evidence="1 2">
    <name type="scientific">Liquorilactobacillus vini DSM 20605</name>
    <dbReference type="NCBI Taxonomy" id="1133569"/>
    <lineage>
        <taxon>Bacteria</taxon>
        <taxon>Bacillati</taxon>
        <taxon>Bacillota</taxon>
        <taxon>Bacilli</taxon>
        <taxon>Lactobacillales</taxon>
        <taxon>Lactobacillaceae</taxon>
        <taxon>Liquorilactobacillus</taxon>
    </lineage>
</organism>
<protein>
    <submittedName>
        <fullName evidence="1">Uncharacterized protein</fullName>
    </submittedName>
</protein>
<dbReference type="InterPro" id="IPR014959">
    <property type="entry name" value="DUF1827"/>
</dbReference>
<dbReference type="STRING" id="1133569.FD21_GL001127"/>
<dbReference type="Gene3D" id="3.40.1720.10">
    <property type="entry name" value="Streptococcus thermophilus LMG 18311 protein like"/>
    <property type="match status" value="1"/>
</dbReference>
<proteinExistence type="predicted"/>
<comment type="caution">
    <text evidence="1">The sequence shown here is derived from an EMBL/GenBank/DDBJ whole genome shotgun (WGS) entry which is preliminary data.</text>
</comment>
<reference evidence="1 2" key="1">
    <citation type="journal article" date="2015" name="Genome Announc.">
        <title>Expanding the biotechnology potential of lactobacilli through comparative genomics of 213 strains and associated genera.</title>
        <authorList>
            <person name="Sun Z."/>
            <person name="Harris H.M."/>
            <person name="McCann A."/>
            <person name="Guo C."/>
            <person name="Argimon S."/>
            <person name="Zhang W."/>
            <person name="Yang X."/>
            <person name="Jeffery I.B."/>
            <person name="Cooney J.C."/>
            <person name="Kagawa T.F."/>
            <person name="Liu W."/>
            <person name="Song Y."/>
            <person name="Salvetti E."/>
            <person name="Wrobel A."/>
            <person name="Rasinkangas P."/>
            <person name="Parkhill J."/>
            <person name="Rea M.C."/>
            <person name="O'Sullivan O."/>
            <person name="Ritari J."/>
            <person name="Douillard F.P."/>
            <person name="Paul Ross R."/>
            <person name="Yang R."/>
            <person name="Briner A.E."/>
            <person name="Felis G.E."/>
            <person name="de Vos W.M."/>
            <person name="Barrangou R."/>
            <person name="Klaenhammer T.R."/>
            <person name="Caufield P.W."/>
            <person name="Cui Y."/>
            <person name="Zhang H."/>
            <person name="O'Toole P.W."/>
        </authorList>
    </citation>
    <scope>NUCLEOTIDE SEQUENCE [LARGE SCALE GENOMIC DNA]</scope>
    <source>
        <strain evidence="1 2">DSM 20605</strain>
    </source>
</reference>
<dbReference type="EMBL" id="AYYX01000003">
    <property type="protein sequence ID" value="KRM89619.1"/>
    <property type="molecule type" value="Genomic_DNA"/>
</dbReference>
<dbReference type="PATRIC" id="fig|1133569.4.peg.1256"/>
<gene>
    <name evidence="1" type="ORF">FD21_GL001127</name>
</gene>
<name>A0A0R2CP93_9LACO</name>
<evidence type="ECO:0000313" key="2">
    <source>
        <dbReference type="Proteomes" id="UP000051576"/>
    </source>
</evidence>
<dbReference type="AlphaFoldDB" id="A0A0R2CP93"/>
<accession>A0A0R2CP93</accession>
<sequence length="138" mass="16282">MLLDNYFLKNSTFKKISFITNILNFLVQSPVIFSYNETKEWRMRIMHLVDVSNSYSRKIKRELEVSTAHFIKIYTLGNTRVVYKRKAQTDELLVSNRLRPVSDQEIDFVLKKLVNLTQKDVQITRTKTLVDILLPANQ</sequence>
<dbReference type="eggNOG" id="ENOG50335YI">
    <property type="taxonomic scope" value="Bacteria"/>
</dbReference>
<dbReference type="Pfam" id="PF08860">
    <property type="entry name" value="DUF1827"/>
    <property type="match status" value="1"/>
</dbReference>
<evidence type="ECO:0000313" key="1">
    <source>
        <dbReference type="EMBL" id="KRM89619.1"/>
    </source>
</evidence>
<keyword evidence="2" id="KW-1185">Reference proteome</keyword>
<dbReference type="InterPro" id="IPR038226">
    <property type="entry name" value="LMG18311-like_sf"/>
</dbReference>
<dbReference type="Proteomes" id="UP000051576">
    <property type="component" value="Unassembled WGS sequence"/>
</dbReference>